<evidence type="ECO:0000313" key="3">
    <source>
        <dbReference type="Proteomes" id="UP000507470"/>
    </source>
</evidence>
<feature type="compositionally biased region" description="Basic and acidic residues" evidence="1">
    <location>
        <begin position="10"/>
        <end position="52"/>
    </location>
</feature>
<accession>A0A6J8BPM1</accession>
<gene>
    <name evidence="2" type="ORF">MCOR_20285</name>
</gene>
<evidence type="ECO:0000256" key="1">
    <source>
        <dbReference type="SAM" id="MobiDB-lite"/>
    </source>
</evidence>
<protein>
    <submittedName>
        <fullName evidence="2">Uncharacterized protein</fullName>
    </submittedName>
</protein>
<dbReference type="EMBL" id="CACVKT020003601">
    <property type="protein sequence ID" value="CAC5384669.1"/>
    <property type="molecule type" value="Genomic_DNA"/>
</dbReference>
<organism evidence="2 3">
    <name type="scientific">Mytilus coruscus</name>
    <name type="common">Sea mussel</name>
    <dbReference type="NCBI Taxonomy" id="42192"/>
    <lineage>
        <taxon>Eukaryota</taxon>
        <taxon>Metazoa</taxon>
        <taxon>Spiralia</taxon>
        <taxon>Lophotrochozoa</taxon>
        <taxon>Mollusca</taxon>
        <taxon>Bivalvia</taxon>
        <taxon>Autobranchia</taxon>
        <taxon>Pteriomorphia</taxon>
        <taxon>Mytilida</taxon>
        <taxon>Mytiloidea</taxon>
        <taxon>Mytilidae</taxon>
        <taxon>Mytilinae</taxon>
        <taxon>Mytilus</taxon>
    </lineage>
</organism>
<keyword evidence="3" id="KW-1185">Reference proteome</keyword>
<feature type="region of interest" description="Disordered" evidence="1">
    <location>
        <begin position="1"/>
        <end position="52"/>
    </location>
</feature>
<feature type="compositionally biased region" description="Acidic residues" evidence="1">
    <location>
        <begin position="178"/>
        <end position="193"/>
    </location>
</feature>
<feature type="compositionally biased region" description="Basic and acidic residues" evidence="1">
    <location>
        <begin position="165"/>
        <end position="177"/>
    </location>
</feature>
<sequence length="239" mass="26746">MNESAAVSEKYTKDLHHTPIEQRIKLLTKKPRDSSEKYVKDMKGDHSSLGREHLNIGEETSFITYGQPVNIFPKRKSPELQENGNDISGDAEAQIHADIGAKNASNPTNREKVESKSNLENNEDKGSMKDLNSSQKDDTNDETSFLNDSEGEKSKSIIMANDEDKESKKDLNSCQKEDIDEPAEEDKEEDESDSLTSKTEYLFLSDASDKKNIRSSKKLCGLDKNNGTSLLNGLNEKKI</sequence>
<name>A0A6J8BPM1_MYTCO</name>
<feature type="compositionally biased region" description="Basic and acidic residues" evidence="1">
    <location>
        <begin position="109"/>
        <end position="128"/>
    </location>
</feature>
<dbReference type="Proteomes" id="UP000507470">
    <property type="component" value="Unassembled WGS sequence"/>
</dbReference>
<proteinExistence type="predicted"/>
<evidence type="ECO:0000313" key="2">
    <source>
        <dbReference type="EMBL" id="CAC5384669.1"/>
    </source>
</evidence>
<feature type="region of interest" description="Disordered" evidence="1">
    <location>
        <begin position="73"/>
        <end position="207"/>
    </location>
</feature>
<dbReference type="AlphaFoldDB" id="A0A6J8BPM1"/>
<reference evidence="2 3" key="1">
    <citation type="submission" date="2020-06" db="EMBL/GenBank/DDBJ databases">
        <authorList>
            <person name="Li R."/>
            <person name="Bekaert M."/>
        </authorList>
    </citation>
    <scope>NUCLEOTIDE SEQUENCE [LARGE SCALE GENOMIC DNA]</scope>
    <source>
        <strain evidence="3">wild</strain>
    </source>
</reference>